<dbReference type="GO" id="GO:0032259">
    <property type="term" value="P:methylation"/>
    <property type="evidence" value="ECO:0007669"/>
    <property type="project" value="UniProtKB-KW"/>
</dbReference>
<evidence type="ECO:0000313" key="5">
    <source>
        <dbReference type="EMBL" id="CAE0478705.1"/>
    </source>
</evidence>
<organism evidence="5">
    <name type="scientific">Chaetoceros debilis</name>
    <dbReference type="NCBI Taxonomy" id="122233"/>
    <lineage>
        <taxon>Eukaryota</taxon>
        <taxon>Sar</taxon>
        <taxon>Stramenopiles</taxon>
        <taxon>Ochrophyta</taxon>
        <taxon>Bacillariophyta</taxon>
        <taxon>Coscinodiscophyceae</taxon>
        <taxon>Chaetocerotophycidae</taxon>
        <taxon>Chaetocerotales</taxon>
        <taxon>Chaetocerotaceae</taxon>
        <taxon>Chaetoceros</taxon>
    </lineage>
</organism>
<dbReference type="GO" id="GO:0008168">
    <property type="term" value="F:methyltransferase activity"/>
    <property type="evidence" value="ECO:0007669"/>
    <property type="project" value="UniProtKB-KW"/>
</dbReference>
<keyword evidence="2" id="KW-0489">Methyltransferase</keyword>
<dbReference type="InterPro" id="IPR051419">
    <property type="entry name" value="Lys/N-term_MeTrsfase_sf"/>
</dbReference>
<evidence type="ECO:0000256" key="3">
    <source>
        <dbReference type="ARBA" id="ARBA00022679"/>
    </source>
</evidence>
<evidence type="ECO:0008006" key="6">
    <source>
        <dbReference type="Google" id="ProtNLM"/>
    </source>
</evidence>
<keyword evidence="3" id="KW-0808">Transferase</keyword>
<name>A0A7S3VGF0_9STRA</name>
<keyword evidence="4" id="KW-0511">Multifunctional enzyme</keyword>
<dbReference type="AlphaFoldDB" id="A0A7S3VGF0"/>
<evidence type="ECO:0000256" key="2">
    <source>
        <dbReference type="ARBA" id="ARBA00022603"/>
    </source>
</evidence>
<dbReference type="SUPFAM" id="SSF53335">
    <property type="entry name" value="S-adenosyl-L-methionine-dependent methyltransferases"/>
    <property type="match status" value="1"/>
</dbReference>
<sequence length="292" mass="33369">MQKASTLKFWDNFYIKEQERDSNEKEWIVQPDQAILDTIKDHLPSDEKQNILEIGCGNSSFSLSLWEYLTSGNKGLRVTLNATDVSKICVEQNLLRDVNRIESVEISGSSFRYSVLDVLELNKSLAQKHAMILDKGCLDTFLFRSSQSKKESHSPLVRTLLDNIHEWLQDDGKYIFITPRSKLKSVRDYAGFSSVKRIILDTSGHLERKEKSGEHQFVFMYICSKSPKYNIGMSPFRSELTLPAGDDICKKCGMSFNDFLGAESVDGKGKKTWARRWRGHSVHCRGINEEAI</sequence>
<dbReference type="PANTHER" id="PTHR12176:SF78">
    <property type="entry name" value="EEF1A LYSINE AND N-TERMINAL METHYLTRANSFERASE"/>
    <property type="match status" value="1"/>
</dbReference>
<dbReference type="Gene3D" id="3.40.50.150">
    <property type="entry name" value="Vaccinia Virus protein VP39"/>
    <property type="match status" value="1"/>
</dbReference>
<dbReference type="EMBL" id="HBIO01030752">
    <property type="protein sequence ID" value="CAE0478705.1"/>
    <property type="molecule type" value="Transcribed_RNA"/>
</dbReference>
<comment type="similarity">
    <text evidence="1">Belongs to the methyltransferase superfamily.</text>
</comment>
<protein>
    <recommendedName>
        <fullName evidence="6">Methyltransferase domain-containing protein</fullName>
    </recommendedName>
</protein>
<proteinExistence type="inferred from homology"/>
<evidence type="ECO:0000256" key="1">
    <source>
        <dbReference type="ARBA" id="ARBA00008361"/>
    </source>
</evidence>
<accession>A0A7S3VGF0</accession>
<reference evidence="5" key="1">
    <citation type="submission" date="2021-01" db="EMBL/GenBank/DDBJ databases">
        <authorList>
            <person name="Corre E."/>
            <person name="Pelletier E."/>
            <person name="Niang G."/>
            <person name="Scheremetjew M."/>
            <person name="Finn R."/>
            <person name="Kale V."/>
            <person name="Holt S."/>
            <person name="Cochrane G."/>
            <person name="Meng A."/>
            <person name="Brown T."/>
            <person name="Cohen L."/>
        </authorList>
    </citation>
    <scope>NUCLEOTIDE SEQUENCE</scope>
    <source>
        <strain evidence="5">MM31A-1</strain>
    </source>
</reference>
<evidence type="ECO:0000256" key="4">
    <source>
        <dbReference type="ARBA" id="ARBA00023268"/>
    </source>
</evidence>
<dbReference type="PANTHER" id="PTHR12176">
    <property type="entry name" value="SAM-DEPENDENT METHYLTRANSFERASE SUPERFAMILY PROTEIN"/>
    <property type="match status" value="1"/>
</dbReference>
<gene>
    <name evidence="5" type="ORF">CDEB00056_LOCUS23558</name>
</gene>
<dbReference type="InterPro" id="IPR029063">
    <property type="entry name" value="SAM-dependent_MTases_sf"/>
</dbReference>